<dbReference type="Proteomes" id="UP000008392">
    <property type="component" value="Chromosome"/>
</dbReference>
<dbReference type="Gene3D" id="3.30.70.2970">
    <property type="entry name" value="Protein of unknown function (DUF541), domain 2"/>
    <property type="match status" value="1"/>
</dbReference>
<reference evidence="2 3" key="4">
    <citation type="journal article" date="2010" name="Environ. Microbiol.">
        <title>The bacterial genus Collimonas: mycophagy, weathering and other adaptive solutions to life in oligotrophic soil environments.</title>
        <authorList>
            <person name="Leveau J.H."/>
            <person name="Uroz S."/>
            <person name="de Boer W."/>
        </authorList>
    </citation>
    <scope>NUCLEOTIDE SEQUENCE [LARGE SCALE GENOMIC DNA]</scope>
    <source>
        <strain evidence="2 3">Ter331</strain>
    </source>
</reference>
<reference evidence="2 3" key="1">
    <citation type="journal article" date="2004" name="Environ. Microbiol.">
        <title>Phylogeny-function analysis of (meta)genomic libraries: screening for expression of ribosomal RNA genes by large-insert library fluorescent in situ hybridization (LIL-FISH).</title>
        <authorList>
            <person name="Leveau J.H."/>
            <person name="Gerards S."/>
            <person name="de Boer W."/>
            <person name="van Veen J.A."/>
        </authorList>
    </citation>
    <scope>NUCLEOTIDE SEQUENCE [LARGE SCALE GENOMIC DNA]</scope>
    <source>
        <strain evidence="2 3">Ter331</strain>
    </source>
</reference>
<evidence type="ECO:0000313" key="2">
    <source>
        <dbReference type="EMBL" id="AEK61097.1"/>
    </source>
</evidence>
<sequence length="294" mass="32329">MRLPLTTGNIVSELIRQNTIEGWSVIDSLWGALPVALHFFLEKNMSRSRKLMLSSLLAATGFAAHAQAPTSGTLVVVPAYGEVKHANDQVKITFNVEEQDKDKAAAASRVNLKMKQGTDILKRQDPQAILQTRGYYTYPVYPEDQPQPRGNANKPRQPTGWRVGQYLDATTTNLNNLPKTVAAVQSILGLNGLYFGLSDATSKKLDDQRIAATYQNLTERISSIARAMGRNVSDAVLDTVDFEGSGNYAQEAAAPKAMMMRAASMNDSAQVEEPSFEPGETTLNMRLVAKYRFK</sequence>
<reference evidence="3" key="6">
    <citation type="submission" date="2011-05" db="EMBL/GenBank/DDBJ databases">
        <title>Complete sequence of Collimonas fungivorans Ter331.</title>
        <authorList>
            <person name="Leveau J.H."/>
        </authorList>
    </citation>
    <scope>NUCLEOTIDE SEQUENCE [LARGE SCALE GENOMIC DNA]</scope>
    <source>
        <strain evidence="3">Ter331</strain>
    </source>
</reference>
<accession>G0AJG3</accession>
<organism evidence="2 3">
    <name type="scientific">Collimonas fungivorans (strain Ter331)</name>
    <dbReference type="NCBI Taxonomy" id="1005048"/>
    <lineage>
        <taxon>Bacteria</taxon>
        <taxon>Pseudomonadati</taxon>
        <taxon>Pseudomonadota</taxon>
        <taxon>Betaproteobacteria</taxon>
        <taxon>Burkholderiales</taxon>
        <taxon>Oxalobacteraceae</taxon>
        <taxon>Collimonas</taxon>
    </lineage>
</organism>
<dbReference type="STRING" id="1005048.CFU_1265"/>
<dbReference type="eggNOG" id="COG2968">
    <property type="taxonomic scope" value="Bacteria"/>
</dbReference>
<protein>
    <submittedName>
        <fullName evidence="2">Uncharacterized protein</fullName>
    </submittedName>
</protein>
<dbReference type="InterPro" id="IPR052022">
    <property type="entry name" value="26kDa_periplasmic_antigen"/>
</dbReference>
<reference evidence="2 3" key="5">
    <citation type="journal article" date="2011" name="ISME J.">
        <title>Dual transcriptional profiling of a bacterial/fungal confrontation: Collimonas fungivorans versus Aspergillus niger.</title>
        <authorList>
            <person name="Mela F."/>
            <person name="Fritsche K."/>
            <person name="de Boer W."/>
            <person name="van Veen J.A."/>
            <person name="de Graaff L.H."/>
            <person name="van den Berg M."/>
            <person name="Leveau J.H."/>
        </authorList>
    </citation>
    <scope>NUCLEOTIDE SEQUENCE [LARGE SCALE GENOMIC DNA]</scope>
    <source>
        <strain evidence="2 3">Ter331</strain>
    </source>
</reference>
<dbReference type="GO" id="GO:0006974">
    <property type="term" value="P:DNA damage response"/>
    <property type="evidence" value="ECO:0007669"/>
    <property type="project" value="TreeGrafter"/>
</dbReference>
<dbReference type="Gene3D" id="3.30.110.170">
    <property type="entry name" value="Protein of unknown function (DUF541), domain 1"/>
    <property type="match status" value="1"/>
</dbReference>
<dbReference type="Pfam" id="PF04402">
    <property type="entry name" value="SIMPL"/>
    <property type="match status" value="1"/>
</dbReference>
<keyword evidence="3" id="KW-1185">Reference proteome</keyword>
<dbReference type="AlphaFoldDB" id="G0AJG3"/>
<reference evidence="2 3" key="2">
    <citation type="journal article" date="2006" name="J. Microbiol. Methods">
        <title>Genomic flank-sequencing of plasposon insertion sites for rapid identification of functional genes.</title>
        <authorList>
            <person name="Leveau J.H."/>
            <person name="Gerards S."/>
            <person name="Fritsche K."/>
            <person name="Zondag G."/>
            <person name="van Veen J.A."/>
        </authorList>
    </citation>
    <scope>NUCLEOTIDE SEQUENCE [LARGE SCALE GENOMIC DNA]</scope>
    <source>
        <strain evidence="2 3">Ter331</strain>
    </source>
</reference>
<dbReference type="PANTHER" id="PTHR34387:SF2">
    <property type="entry name" value="SLR1258 PROTEIN"/>
    <property type="match status" value="1"/>
</dbReference>
<reference evidence="2 3" key="3">
    <citation type="journal article" date="2008" name="FEMS Microbiol. Ecol.">
        <title>Identification and characterization of genes underlying chitinolysis in Collimonas fungivorans Ter331.</title>
        <authorList>
            <person name="Fritsche K."/>
            <person name="de Boer W."/>
            <person name="Gerards S."/>
            <person name="van den Berg M."/>
            <person name="van Veen J.A."/>
            <person name="Leveau J.H."/>
        </authorList>
    </citation>
    <scope>NUCLEOTIDE SEQUENCE [LARGE SCALE GENOMIC DNA]</scope>
    <source>
        <strain evidence="2 3">Ter331</strain>
    </source>
</reference>
<proteinExistence type="predicted"/>
<evidence type="ECO:0000313" key="3">
    <source>
        <dbReference type="Proteomes" id="UP000008392"/>
    </source>
</evidence>
<name>G0AJG3_COLFT</name>
<evidence type="ECO:0000256" key="1">
    <source>
        <dbReference type="SAM" id="MobiDB-lite"/>
    </source>
</evidence>
<dbReference type="InterPro" id="IPR007497">
    <property type="entry name" value="SIMPL/DUF541"/>
</dbReference>
<dbReference type="HOGENOM" id="CLU_1085045_0_0_4"/>
<gene>
    <name evidence="2" type="ordered locus">CFU_1265</name>
</gene>
<dbReference type="EMBL" id="CP002745">
    <property type="protein sequence ID" value="AEK61097.1"/>
    <property type="molecule type" value="Genomic_DNA"/>
</dbReference>
<feature type="region of interest" description="Disordered" evidence="1">
    <location>
        <begin position="140"/>
        <end position="159"/>
    </location>
</feature>
<dbReference type="KEGG" id="cfu:CFU_1265"/>
<dbReference type="PANTHER" id="PTHR34387">
    <property type="entry name" value="SLR1258 PROTEIN"/>
    <property type="match status" value="1"/>
</dbReference>